<name>A0AAE1JS22_9FABA</name>
<organism evidence="1 2">
    <name type="scientific">Acacia crassicarpa</name>
    <name type="common">northern wattle</name>
    <dbReference type="NCBI Taxonomy" id="499986"/>
    <lineage>
        <taxon>Eukaryota</taxon>
        <taxon>Viridiplantae</taxon>
        <taxon>Streptophyta</taxon>
        <taxon>Embryophyta</taxon>
        <taxon>Tracheophyta</taxon>
        <taxon>Spermatophyta</taxon>
        <taxon>Magnoliopsida</taxon>
        <taxon>eudicotyledons</taxon>
        <taxon>Gunneridae</taxon>
        <taxon>Pentapetalae</taxon>
        <taxon>rosids</taxon>
        <taxon>fabids</taxon>
        <taxon>Fabales</taxon>
        <taxon>Fabaceae</taxon>
        <taxon>Caesalpinioideae</taxon>
        <taxon>mimosoid clade</taxon>
        <taxon>Acacieae</taxon>
        <taxon>Acacia</taxon>
    </lineage>
</organism>
<dbReference type="PANTHER" id="PTHR33509">
    <property type="entry name" value="LATE EMBRYOGENIS ABUNDANT PROTEIN 2-RELATED"/>
    <property type="match status" value="1"/>
</dbReference>
<evidence type="ECO:0008006" key="3">
    <source>
        <dbReference type="Google" id="ProtNLM"/>
    </source>
</evidence>
<reference evidence="1" key="1">
    <citation type="submission" date="2023-10" db="EMBL/GenBank/DDBJ databases">
        <title>Chromosome-level genome of the transformable northern wattle, Acacia crassicarpa.</title>
        <authorList>
            <person name="Massaro I."/>
            <person name="Sinha N.R."/>
            <person name="Poethig S."/>
            <person name="Leichty A.R."/>
        </authorList>
    </citation>
    <scope>NUCLEOTIDE SEQUENCE</scope>
    <source>
        <strain evidence="1">Acra3RX</strain>
        <tissue evidence="1">Leaf</tissue>
    </source>
</reference>
<dbReference type="EMBL" id="JAWXYG010000012">
    <property type="protein sequence ID" value="KAK4256610.1"/>
    <property type="molecule type" value="Genomic_DNA"/>
</dbReference>
<dbReference type="GO" id="GO:0005739">
    <property type="term" value="C:mitochondrion"/>
    <property type="evidence" value="ECO:0007669"/>
    <property type="project" value="TreeGrafter"/>
</dbReference>
<sequence length="104" mass="11240">MARSLPQSKCVLSLVSDVLFPALQRRGYAVSVSHVRSGGGSKVGKLEDTSATATKQASSEAASAWVPDPVTGYYRPMNRSREIDPAELRLMLLNHKVRSPPNST</sequence>
<proteinExistence type="predicted"/>
<evidence type="ECO:0000313" key="2">
    <source>
        <dbReference type="Proteomes" id="UP001293593"/>
    </source>
</evidence>
<protein>
    <recommendedName>
        <fullName evidence="3">Late embryogenesis abundant protein Lea5</fullName>
    </recommendedName>
</protein>
<dbReference type="InterPro" id="IPR004926">
    <property type="entry name" value="LEA_3a"/>
</dbReference>
<dbReference type="Proteomes" id="UP001293593">
    <property type="component" value="Unassembled WGS sequence"/>
</dbReference>
<keyword evidence="2" id="KW-1185">Reference proteome</keyword>
<accession>A0AAE1JS22</accession>
<gene>
    <name evidence="1" type="ORF">QN277_006313</name>
</gene>
<dbReference type="GO" id="GO:0006950">
    <property type="term" value="P:response to stress"/>
    <property type="evidence" value="ECO:0007669"/>
    <property type="project" value="TreeGrafter"/>
</dbReference>
<comment type="caution">
    <text evidence="1">The sequence shown here is derived from an EMBL/GenBank/DDBJ whole genome shotgun (WGS) entry which is preliminary data.</text>
</comment>
<dbReference type="Pfam" id="PF03242">
    <property type="entry name" value="LEA_3a"/>
    <property type="match status" value="1"/>
</dbReference>
<dbReference type="PANTHER" id="PTHR33509:SF34">
    <property type="entry name" value="LATE EMBRYOGENIS ABUNDANT PROTEIN 41"/>
    <property type="match status" value="1"/>
</dbReference>
<dbReference type="AlphaFoldDB" id="A0AAE1JS22"/>
<evidence type="ECO:0000313" key="1">
    <source>
        <dbReference type="EMBL" id="KAK4256610.1"/>
    </source>
</evidence>